<evidence type="ECO:0000256" key="3">
    <source>
        <dbReference type="ARBA" id="ARBA00022771"/>
    </source>
</evidence>
<dbReference type="GO" id="GO:0006355">
    <property type="term" value="P:regulation of DNA-templated transcription"/>
    <property type="evidence" value="ECO:0007669"/>
    <property type="project" value="UniProtKB-UniRule"/>
</dbReference>
<keyword evidence="6" id="KW-0539">Nucleus</keyword>
<keyword evidence="10" id="KW-1185">Reference proteome</keyword>
<evidence type="ECO:0000256" key="5">
    <source>
        <dbReference type="PROSITE-ProRule" id="PRU00325"/>
    </source>
</evidence>
<dbReference type="InterPro" id="IPR007527">
    <property type="entry name" value="Znf_SWIM"/>
</dbReference>
<comment type="similarity">
    <text evidence="1 6">Belongs to the FHY3/FAR1 family.</text>
</comment>
<keyword evidence="3 5" id="KW-0863">Zinc-finger</keyword>
<dbReference type="GO" id="GO:0005634">
    <property type="term" value="C:nucleus"/>
    <property type="evidence" value="ECO:0007669"/>
    <property type="project" value="UniProtKB-SubCell"/>
</dbReference>
<dbReference type="AlphaFoldDB" id="A0AAP0BBZ8"/>
<dbReference type="EMBL" id="JBBWWQ010000011">
    <property type="protein sequence ID" value="KAK8935228.1"/>
    <property type="molecule type" value="Genomic_DNA"/>
</dbReference>
<feature type="region of interest" description="Disordered" evidence="7">
    <location>
        <begin position="251"/>
        <end position="296"/>
    </location>
</feature>
<dbReference type="PROSITE" id="PS50966">
    <property type="entry name" value="ZF_SWIM"/>
    <property type="match status" value="1"/>
</dbReference>
<evidence type="ECO:0000256" key="7">
    <source>
        <dbReference type="SAM" id="MobiDB-lite"/>
    </source>
</evidence>
<comment type="caution">
    <text evidence="9">The sequence shown here is derived from an EMBL/GenBank/DDBJ whole genome shotgun (WGS) entry which is preliminary data.</text>
</comment>
<comment type="subcellular location">
    <subcellularLocation>
        <location evidence="6">Nucleus</location>
    </subcellularLocation>
</comment>
<protein>
    <recommendedName>
        <fullName evidence="6">Protein FAR1-RELATED SEQUENCE</fullName>
    </recommendedName>
</protein>
<dbReference type="Pfam" id="PF04434">
    <property type="entry name" value="SWIM"/>
    <property type="match status" value="1"/>
</dbReference>
<name>A0AAP0BBZ8_9ASPA</name>
<feature type="domain" description="SWIM-type" evidence="8">
    <location>
        <begin position="134"/>
        <end position="170"/>
    </location>
</feature>
<keyword evidence="2 6" id="KW-0479">Metal-binding</keyword>
<evidence type="ECO:0000256" key="1">
    <source>
        <dbReference type="ARBA" id="ARBA00005889"/>
    </source>
</evidence>
<dbReference type="PANTHER" id="PTHR31669">
    <property type="entry name" value="PROTEIN FAR1-RELATED SEQUENCE 10-RELATED"/>
    <property type="match status" value="1"/>
</dbReference>
<evidence type="ECO:0000256" key="6">
    <source>
        <dbReference type="RuleBase" id="RU367018"/>
    </source>
</evidence>
<proteinExistence type="inferred from homology"/>
<dbReference type="GO" id="GO:0008270">
    <property type="term" value="F:zinc ion binding"/>
    <property type="evidence" value="ECO:0007669"/>
    <property type="project" value="UniProtKB-UniRule"/>
</dbReference>
<evidence type="ECO:0000313" key="9">
    <source>
        <dbReference type="EMBL" id="KAK8935228.1"/>
    </source>
</evidence>
<dbReference type="InterPro" id="IPR031052">
    <property type="entry name" value="FHY3/FAR1"/>
</dbReference>
<evidence type="ECO:0000259" key="8">
    <source>
        <dbReference type="PROSITE" id="PS50966"/>
    </source>
</evidence>
<comment type="function">
    <text evidence="6">Putative transcription activator involved in regulating light control of development.</text>
</comment>
<evidence type="ECO:0000313" key="10">
    <source>
        <dbReference type="Proteomes" id="UP001418222"/>
    </source>
</evidence>
<accession>A0AAP0BBZ8</accession>
<dbReference type="PANTHER" id="PTHR31669:SF302">
    <property type="entry name" value="PROTEIN FAR1-RELATED SEQUENCE"/>
    <property type="match status" value="1"/>
</dbReference>
<sequence>MKWSTAFNKERLDLDILSTQRSESTNNILHGCSKATSSLVECYVGLGKLTSSWRRSERDEDFRCKHGSVTLKYKDCILLKKISKIYTRKSYSLFEQAFMDGAVGVCIVEESRINDDRILFVTQHSDKANNVKQWFVSFQPTNYDVECSCREFQTKGILCKHILRVYNHKNVTQIPEKYILSRFTLKAKKDVYRFKSASLDDFDSNVVFRSHMMRFTYDLIRRVEDCKIARDYVVSVMNEIAKNSDEILDDNEKTKNGIFPDNNKDKGTVRDPPVMWRKGRSNNRPKSHWEKPKKRKSKKLCLKKIFLTFNY</sequence>
<dbReference type="SMART" id="SM00575">
    <property type="entry name" value="ZnF_PMZ"/>
    <property type="match status" value="1"/>
</dbReference>
<gene>
    <name evidence="9" type="primary">FRS12</name>
    <name evidence="9" type="ORF">KSP39_PZI013866</name>
</gene>
<evidence type="ECO:0000256" key="2">
    <source>
        <dbReference type="ARBA" id="ARBA00022723"/>
    </source>
</evidence>
<feature type="compositionally biased region" description="Basic residues" evidence="7">
    <location>
        <begin position="277"/>
        <end position="296"/>
    </location>
</feature>
<reference evidence="9 10" key="1">
    <citation type="journal article" date="2022" name="Nat. Plants">
        <title>Genomes of leafy and leafless Platanthera orchids illuminate the evolution of mycoheterotrophy.</title>
        <authorList>
            <person name="Li M.H."/>
            <person name="Liu K.W."/>
            <person name="Li Z."/>
            <person name="Lu H.C."/>
            <person name="Ye Q.L."/>
            <person name="Zhang D."/>
            <person name="Wang J.Y."/>
            <person name="Li Y.F."/>
            <person name="Zhong Z.M."/>
            <person name="Liu X."/>
            <person name="Yu X."/>
            <person name="Liu D.K."/>
            <person name="Tu X.D."/>
            <person name="Liu B."/>
            <person name="Hao Y."/>
            <person name="Liao X.Y."/>
            <person name="Jiang Y.T."/>
            <person name="Sun W.H."/>
            <person name="Chen J."/>
            <person name="Chen Y.Q."/>
            <person name="Ai Y."/>
            <person name="Zhai J.W."/>
            <person name="Wu S.S."/>
            <person name="Zhou Z."/>
            <person name="Hsiao Y.Y."/>
            <person name="Wu W.L."/>
            <person name="Chen Y.Y."/>
            <person name="Lin Y.F."/>
            <person name="Hsu J.L."/>
            <person name="Li C.Y."/>
            <person name="Wang Z.W."/>
            <person name="Zhao X."/>
            <person name="Zhong W.Y."/>
            <person name="Ma X.K."/>
            <person name="Ma L."/>
            <person name="Huang J."/>
            <person name="Chen G.Z."/>
            <person name="Huang M.Z."/>
            <person name="Huang L."/>
            <person name="Peng D.H."/>
            <person name="Luo Y.B."/>
            <person name="Zou S.Q."/>
            <person name="Chen S.P."/>
            <person name="Lan S."/>
            <person name="Tsai W.C."/>
            <person name="Van de Peer Y."/>
            <person name="Liu Z.J."/>
        </authorList>
    </citation>
    <scope>NUCLEOTIDE SEQUENCE [LARGE SCALE GENOMIC DNA]</scope>
    <source>
        <strain evidence="9">Lor287</strain>
    </source>
</reference>
<keyword evidence="4 6" id="KW-0862">Zinc</keyword>
<dbReference type="InterPro" id="IPR006564">
    <property type="entry name" value="Znf_PMZ"/>
</dbReference>
<evidence type="ECO:0000256" key="4">
    <source>
        <dbReference type="ARBA" id="ARBA00022833"/>
    </source>
</evidence>
<dbReference type="Proteomes" id="UP001418222">
    <property type="component" value="Unassembled WGS sequence"/>
</dbReference>
<organism evidence="9 10">
    <name type="scientific">Platanthera zijinensis</name>
    <dbReference type="NCBI Taxonomy" id="2320716"/>
    <lineage>
        <taxon>Eukaryota</taxon>
        <taxon>Viridiplantae</taxon>
        <taxon>Streptophyta</taxon>
        <taxon>Embryophyta</taxon>
        <taxon>Tracheophyta</taxon>
        <taxon>Spermatophyta</taxon>
        <taxon>Magnoliopsida</taxon>
        <taxon>Liliopsida</taxon>
        <taxon>Asparagales</taxon>
        <taxon>Orchidaceae</taxon>
        <taxon>Orchidoideae</taxon>
        <taxon>Orchideae</taxon>
        <taxon>Orchidinae</taxon>
        <taxon>Platanthera</taxon>
    </lineage>
</organism>